<evidence type="ECO:0000313" key="2">
    <source>
        <dbReference type="Proteomes" id="UP001138460"/>
    </source>
</evidence>
<dbReference type="Proteomes" id="UP001138460">
    <property type="component" value="Unassembled WGS sequence"/>
</dbReference>
<comment type="caution">
    <text evidence="1">The sequence shown here is derived from an EMBL/GenBank/DDBJ whole genome shotgun (WGS) entry which is preliminary data.</text>
</comment>
<keyword evidence="2" id="KW-1185">Reference proteome</keyword>
<dbReference type="EMBL" id="NWTM01000001">
    <property type="protein sequence ID" value="RYC45341.1"/>
    <property type="molecule type" value="Genomic_DNA"/>
</dbReference>
<dbReference type="AlphaFoldDB" id="A0A9X8P6A5"/>
<evidence type="ECO:0000313" key="1">
    <source>
        <dbReference type="EMBL" id="RYC45341.1"/>
    </source>
</evidence>
<name>A0A9X8P6A5_9GAMM</name>
<organism evidence="1 2">
    <name type="scientific">Pectobacterium zantedeschiae</name>
    <dbReference type="NCBI Taxonomy" id="2034769"/>
    <lineage>
        <taxon>Bacteria</taxon>
        <taxon>Pseudomonadati</taxon>
        <taxon>Pseudomonadota</taxon>
        <taxon>Gammaproteobacteria</taxon>
        <taxon>Enterobacterales</taxon>
        <taxon>Pectobacteriaceae</taxon>
        <taxon>Pectobacterium</taxon>
    </lineage>
</organism>
<protein>
    <submittedName>
        <fullName evidence="1">Uncharacterized protein</fullName>
    </submittedName>
</protein>
<proteinExistence type="predicted"/>
<reference evidence="1 2" key="1">
    <citation type="journal article" date="2018" name="Syst. Appl. Microbiol.">
        <title>Pectobacterium zantedeschiae sp. nov. a new species of a soft rot pathogen isolated from Calla lily (Zantedeschia spp.).</title>
        <authorList>
            <person name="Waleron M."/>
            <person name="Misztak A."/>
            <person name="Waleron M."/>
            <person name="Franczuk M."/>
            <person name="Jonca J."/>
            <person name="Wielgomas B."/>
            <person name="Mikicinski A."/>
            <person name="Popovic T."/>
            <person name="Waleron K."/>
        </authorList>
    </citation>
    <scope>NUCLEOTIDE SEQUENCE [LARGE SCALE GENOMIC DNA]</scope>
    <source>
        <strain evidence="1 2">9M</strain>
    </source>
</reference>
<sequence>MTCHPWPPPLRTVASATLKISPGNFLPTEDYLHDQNGEHGLKSHQTAKRSAHIALKSYSIIIIASIVRFLLPII</sequence>
<accession>A0A9X8P6A5</accession>
<gene>
    <name evidence="1" type="ORF">CLR69_10265</name>
</gene>